<reference evidence="1 2" key="1">
    <citation type="submission" date="2018-09" db="EMBL/GenBank/DDBJ databases">
        <title>Paenibacillus SK2017-BO5.</title>
        <authorList>
            <person name="Piskunova J.V."/>
            <person name="Dubiley S.A."/>
            <person name="Severinov K.V."/>
        </authorList>
    </citation>
    <scope>NUCLEOTIDE SEQUENCE [LARGE SCALE GENOMIC DNA]</scope>
    <source>
        <strain evidence="1 2">BO5</strain>
    </source>
</reference>
<sequence length="69" mass="7302">MKGPLSNDELRHTAAPLFGTPNIMLDLTAPASVTGRFGSSRDLEHIALCLDQPHEFIAALEAEADGSPS</sequence>
<organism evidence="1 2">
    <name type="scientific">Paenibacillus thiaminolyticus</name>
    <name type="common">Bacillus thiaminolyticus</name>
    <dbReference type="NCBI Taxonomy" id="49283"/>
    <lineage>
        <taxon>Bacteria</taxon>
        <taxon>Bacillati</taxon>
        <taxon>Bacillota</taxon>
        <taxon>Bacilli</taxon>
        <taxon>Bacillales</taxon>
        <taxon>Paenibacillaceae</taxon>
        <taxon>Paenibacillus</taxon>
    </lineage>
</organism>
<evidence type="ECO:0000313" key="1">
    <source>
        <dbReference type="EMBL" id="RJG15459.1"/>
    </source>
</evidence>
<accession>A0A3A3G883</accession>
<dbReference type="EMBL" id="QYZD01000075">
    <property type="protein sequence ID" value="RJG15459.1"/>
    <property type="molecule type" value="Genomic_DNA"/>
</dbReference>
<evidence type="ECO:0000313" key="2">
    <source>
        <dbReference type="Proteomes" id="UP000266177"/>
    </source>
</evidence>
<dbReference type="Proteomes" id="UP000266177">
    <property type="component" value="Unassembled WGS sequence"/>
</dbReference>
<name>A0A3A3G883_PANTH</name>
<dbReference type="AlphaFoldDB" id="A0A3A3G883"/>
<comment type="caution">
    <text evidence="1">The sequence shown here is derived from an EMBL/GenBank/DDBJ whole genome shotgun (WGS) entry which is preliminary data.</text>
</comment>
<dbReference type="OrthoDB" id="875405at2"/>
<gene>
    <name evidence="1" type="ORF">DQX05_29745</name>
</gene>
<proteinExistence type="predicted"/>
<protein>
    <submittedName>
        <fullName evidence="1">Uncharacterized protein</fullName>
    </submittedName>
</protein>